<dbReference type="InterPro" id="IPR006075">
    <property type="entry name" value="Asn/Gln-tRNA_Trfase_suB/E_cat"/>
</dbReference>
<dbReference type="EMBL" id="JACJVO010000016">
    <property type="protein sequence ID" value="MBB6731846.1"/>
    <property type="molecule type" value="Genomic_DNA"/>
</dbReference>
<dbReference type="PANTHER" id="PTHR11659:SF0">
    <property type="entry name" value="GLUTAMYL-TRNA(GLN) AMIDOTRANSFERASE SUBUNIT B, MITOCHONDRIAL"/>
    <property type="match status" value="1"/>
</dbReference>
<dbReference type="GO" id="GO:0050567">
    <property type="term" value="F:glutaminyl-tRNA synthase (glutamine-hydrolyzing) activity"/>
    <property type="evidence" value="ECO:0007669"/>
    <property type="project" value="UniProtKB-UniRule"/>
</dbReference>
<feature type="domain" description="Asn/Gln amidotransferase" evidence="12">
    <location>
        <begin position="331"/>
        <end position="478"/>
    </location>
</feature>
<dbReference type="AlphaFoldDB" id="A0A7X0SL11"/>
<dbReference type="InterPro" id="IPR042114">
    <property type="entry name" value="GatB_C_1"/>
</dbReference>
<evidence type="ECO:0000256" key="4">
    <source>
        <dbReference type="ARBA" id="ARBA00022598"/>
    </source>
</evidence>
<keyword evidence="14" id="KW-1185">Reference proteome</keyword>
<comment type="caution">
    <text evidence="13">The sequence shown here is derived from an EMBL/GenBank/DDBJ whole genome shotgun (WGS) entry which is preliminary data.</text>
</comment>
<dbReference type="InterPro" id="IPR023168">
    <property type="entry name" value="GatB_Yqey_C_2"/>
</dbReference>
<dbReference type="SUPFAM" id="SSF55931">
    <property type="entry name" value="Glutamine synthetase/guanido kinase"/>
    <property type="match status" value="1"/>
</dbReference>
<comment type="function">
    <text evidence="8 11">Allows the formation of correctly charged Asn-tRNA(Asn) or Gln-tRNA(Gln) through the transamidation of misacylated Asp-tRNA(Asn) or Glu-tRNA(Gln) in organisms which lack either or both of asparaginyl-tRNA or glutaminyl-tRNA synthetases. The reaction takes place in the presence of glutamine and ATP through an activated phospho-Asp-tRNA(Asn) or phospho-Glu-tRNA(Gln).</text>
</comment>
<dbReference type="Proteomes" id="UP000564644">
    <property type="component" value="Unassembled WGS sequence"/>
</dbReference>
<keyword evidence="7 11" id="KW-0648">Protein biosynthesis</keyword>
<name>A0A7X0SL11_9BACL</name>
<evidence type="ECO:0000256" key="6">
    <source>
        <dbReference type="ARBA" id="ARBA00022840"/>
    </source>
</evidence>
<dbReference type="InterPro" id="IPR004413">
    <property type="entry name" value="GatB"/>
</dbReference>
<evidence type="ECO:0000256" key="10">
    <source>
        <dbReference type="ARBA" id="ARBA00047913"/>
    </source>
</evidence>
<dbReference type="Gene3D" id="1.10.10.410">
    <property type="match status" value="1"/>
</dbReference>
<dbReference type="Gene3D" id="1.10.150.380">
    <property type="entry name" value="GatB domain, N-terminal subdomain"/>
    <property type="match status" value="1"/>
</dbReference>
<accession>A0A7X0SL11</accession>
<dbReference type="NCBIfam" id="NF004014">
    <property type="entry name" value="PRK05477.1-4"/>
    <property type="match status" value="1"/>
</dbReference>
<dbReference type="InterPro" id="IPR003789">
    <property type="entry name" value="Asn/Gln_tRNA_amidoTrase-B-like"/>
</dbReference>
<evidence type="ECO:0000313" key="13">
    <source>
        <dbReference type="EMBL" id="MBB6731846.1"/>
    </source>
</evidence>
<dbReference type="InterPro" id="IPR018027">
    <property type="entry name" value="Asn/Gln_amidotransferase"/>
</dbReference>
<dbReference type="SMART" id="SM00845">
    <property type="entry name" value="GatB_Yqey"/>
    <property type="match status" value="1"/>
</dbReference>
<evidence type="ECO:0000256" key="7">
    <source>
        <dbReference type="ARBA" id="ARBA00022917"/>
    </source>
</evidence>
<dbReference type="GO" id="GO:0070681">
    <property type="term" value="P:glutaminyl-tRNAGln biosynthesis via transamidation"/>
    <property type="evidence" value="ECO:0007669"/>
    <property type="project" value="TreeGrafter"/>
</dbReference>
<keyword evidence="4 11" id="KW-0436">Ligase</keyword>
<dbReference type="GO" id="GO:0005524">
    <property type="term" value="F:ATP binding"/>
    <property type="evidence" value="ECO:0007669"/>
    <property type="project" value="UniProtKB-KW"/>
</dbReference>
<comment type="catalytic activity">
    <reaction evidence="9 11">
        <text>L-aspartyl-tRNA(Asn) + L-glutamine + ATP + H2O = L-asparaginyl-tRNA(Asn) + L-glutamate + ADP + phosphate + 2 H(+)</text>
        <dbReference type="Rhea" id="RHEA:14513"/>
        <dbReference type="Rhea" id="RHEA-COMP:9674"/>
        <dbReference type="Rhea" id="RHEA-COMP:9677"/>
        <dbReference type="ChEBI" id="CHEBI:15377"/>
        <dbReference type="ChEBI" id="CHEBI:15378"/>
        <dbReference type="ChEBI" id="CHEBI:29985"/>
        <dbReference type="ChEBI" id="CHEBI:30616"/>
        <dbReference type="ChEBI" id="CHEBI:43474"/>
        <dbReference type="ChEBI" id="CHEBI:58359"/>
        <dbReference type="ChEBI" id="CHEBI:78515"/>
        <dbReference type="ChEBI" id="CHEBI:78516"/>
        <dbReference type="ChEBI" id="CHEBI:456216"/>
    </reaction>
</comment>
<keyword evidence="6 11" id="KW-0067">ATP-binding</keyword>
<evidence type="ECO:0000259" key="12">
    <source>
        <dbReference type="SMART" id="SM00845"/>
    </source>
</evidence>
<dbReference type="NCBIfam" id="NF004012">
    <property type="entry name" value="PRK05477.1-2"/>
    <property type="match status" value="1"/>
</dbReference>
<dbReference type="PANTHER" id="PTHR11659">
    <property type="entry name" value="GLUTAMYL-TRNA GLN AMIDOTRANSFERASE SUBUNIT B MITOCHONDRIAL AND PROKARYOTIC PET112-RELATED"/>
    <property type="match status" value="1"/>
</dbReference>
<gene>
    <name evidence="11 13" type="primary">gatB</name>
    <name evidence="13" type="ORF">H7C18_13075</name>
</gene>
<evidence type="ECO:0000256" key="11">
    <source>
        <dbReference type="HAMAP-Rule" id="MF_00121"/>
    </source>
</evidence>
<sequence length="480" mass="53472">MSILAPFETVIGLEVHVELHTKSKIFCGCSTSFGAPPNTHTCPVCLGHPGVLPVLNRQAVEYAMKAAMALNCEIAEWCKFDRKNYFYPDSPKAYQISQYDQPIGSRGWIDIEVDGKTKRIGITRLHLEEDAGKLTHIDGGFGSLADFNRVGTPLVEIVSEPDIRSPEEAKAYLEKLRAIMQYCDVSDVKMEEGSLRCDANISLRPRGQEAFGTRAELKNMNSFRGVQRGLEYEQVRQAEILESGGEVVQETRRWDEAQGKTFTMRGKEEAHDYRYFPDPDLVRLHIDEEWRERVRATIPELPDARQQRYAQQFGLPSYDAGVLTSQIKLADFFEESLKYTSDAKASANWIMGDLLGYLNANNLELADVRITGQGLGEMIGLIEKGTISSKIAKTVFKAMLESGKSPQRIVEEQGLVQISDESAIVAIVDAVIAANPQSVEDYRGGKDKAIGFLVGQIMKETKGKANPGMVNKLLLERLKA</sequence>
<dbReference type="NCBIfam" id="TIGR00133">
    <property type="entry name" value="gatB"/>
    <property type="match status" value="1"/>
</dbReference>
<evidence type="ECO:0000256" key="2">
    <source>
        <dbReference type="ARBA" id="ARBA00011123"/>
    </source>
</evidence>
<dbReference type="NCBIfam" id="NF004011">
    <property type="entry name" value="PRK05477.1-1"/>
    <property type="match status" value="1"/>
</dbReference>
<dbReference type="EC" id="6.3.5.-" evidence="11"/>
<dbReference type="PROSITE" id="PS01234">
    <property type="entry name" value="GATB"/>
    <property type="match status" value="1"/>
</dbReference>
<dbReference type="RefSeq" id="WP_185129520.1">
    <property type="nucleotide sequence ID" value="NZ_JACJVO010000016.1"/>
</dbReference>
<evidence type="ECO:0000313" key="14">
    <source>
        <dbReference type="Proteomes" id="UP000564644"/>
    </source>
</evidence>
<organism evidence="13 14">
    <name type="scientific">Cohnella zeiphila</name>
    <dbReference type="NCBI Taxonomy" id="2761120"/>
    <lineage>
        <taxon>Bacteria</taxon>
        <taxon>Bacillati</taxon>
        <taxon>Bacillota</taxon>
        <taxon>Bacilli</taxon>
        <taxon>Bacillales</taxon>
        <taxon>Paenibacillaceae</taxon>
        <taxon>Cohnella</taxon>
    </lineage>
</organism>
<dbReference type="SUPFAM" id="SSF89095">
    <property type="entry name" value="GatB/YqeY motif"/>
    <property type="match status" value="1"/>
</dbReference>
<evidence type="ECO:0000256" key="5">
    <source>
        <dbReference type="ARBA" id="ARBA00022741"/>
    </source>
</evidence>
<dbReference type="GO" id="GO:0006412">
    <property type="term" value="P:translation"/>
    <property type="evidence" value="ECO:0007669"/>
    <property type="project" value="UniProtKB-UniRule"/>
</dbReference>
<dbReference type="FunFam" id="1.10.150.380:FF:000001">
    <property type="entry name" value="Aspartyl/glutamyl-tRNA(Asn/Gln) amidotransferase subunit B"/>
    <property type="match status" value="1"/>
</dbReference>
<evidence type="ECO:0000256" key="8">
    <source>
        <dbReference type="ARBA" id="ARBA00024799"/>
    </source>
</evidence>
<comment type="similarity">
    <text evidence="1 11">Belongs to the GatB/GatE family. GatB subfamily.</text>
</comment>
<dbReference type="InterPro" id="IPR014746">
    <property type="entry name" value="Gln_synth/guanido_kin_cat_dom"/>
</dbReference>
<dbReference type="GO" id="GO:0016740">
    <property type="term" value="F:transferase activity"/>
    <property type="evidence" value="ECO:0007669"/>
    <property type="project" value="UniProtKB-KW"/>
</dbReference>
<dbReference type="InterPro" id="IPR017959">
    <property type="entry name" value="Asn/Gln-tRNA_amidoTrfase_suB/E"/>
</dbReference>
<comment type="catalytic activity">
    <reaction evidence="10 11">
        <text>L-glutamyl-tRNA(Gln) + L-glutamine + ATP + H2O = L-glutaminyl-tRNA(Gln) + L-glutamate + ADP + phosphate + H(+)</text>
        <dbReference type="Rhea" id="RHEA:17521"/>
        <dbReference type="Rhea" id="RHEA-COMP:9681"/>
        <dbReference type="Rhea" id="RHEA-COMP:9684"/>
        <dbReference type="ChEBI" id="CHEBI:15377"/>
        <dbReference type="ChEBI" id="CHEBI:15378"/>
        <dbReference type="ChEBI" id="CHEBI:29985"/>
        <dbReference type="ChEBI" id="CHEBI:30616"/>
        <dbReference type="ChEBI" id="CHEBI:43474"/>
        <dbReference type="ChEBI" id="CHEBI:58359"/>
        <dbReference type="ChEBI" id="CHEBI:78520"/>
        <dbReference type="ChEBI" id="CHEBI:78521"/>
        <dbReference type="ChEBI" id="CHEBI:456216"/>
    </reaction>
</comment>
<dbReference type="HAMAP" id="MF_00121">
    <property type="entry name" value="GatB"/>
    <property type="match status" value="1"/>
</dbReference>
<proteinExistence type="inferred from homology"/>
<evidence type="ECO:0000256" key="9">
    <source>
        <dbReference type="ARBA" id="ARBA00047380"/>
    </source>
</evidence>
<reference evidence="13 14" key="1">
    <citation type="submission" date="2020-08" db="EMBL/GenBank/DDBJ databases">
        <title>Cohnella phylogeny.</title>
        <authorList>
            <person name="Dunlap C."/>
        </authorList>
    </citation>
    <scope>NUCLEOTIDE SEQUENCE [LARGE SCALE GENOMIC DNA]</scope>
    <source>
        <strain evidence="13 14">CBP 2801</strain>
    </source>
</reference>
<keyword evidence="13" id="KW-0808">Transferase</keyword>
<evidence type="ECO:0000256" key="3">
    <source>
        <dbReference type="ARBA" id="ARBA00016923"/>
    </source>
</evidence>
<dbReference type="InterPro" id="IPR017958">
    <property type="entry name" value="Gln-tRNA_amidoTrfase_suB_CS"/>
</dbReference>
<dbReference type="Pfam" id="PF02637">
    <property type="entry name" value="GatB_Yqey"/>
    <property type="match status" value="1"/>
</dbReference>
<protein>
    <recommendedName>
        <fullName evidence="3 11">Aspartyl/glutamyl-tRNA(Asn/Gln) amidotransferase subunit B</fullName>
        <shortName evidence="11">Asp/Glu-ADT subunit B</shortName>
        <ecNumber evidence="11">6.3.5.-</ecNumber>
    </recommendedName>
</protein>
<keyword evidence="5 11" id="KW-0547">Nucleotide-binding</keyword>
<dbReference type="Pfam" id="PF02934">
    <property type="entry name" value="GatB_N"/>
    <property type="match status" value="1"/>
</dbReference>
<dbReference type="FunFam" id="1.10.10.410:FF:000001">
    <property type="entry name" value="Aspartyl/glutamyl-tRNA(Asn/Gln) amidotransferase subunit B"/>
    <property type="match status" value="1"/>
</dbReference>
<comment type="subunit">
    <text evidence="2 11">Heterotrimer of A, B and C subunits.</text>
</comment>
<evidence type="ECO:0000256" key="1">
    <source>
        <dbReference type="ARBA" id="ARBA00005306"/>
    </source>
</evidence>